<accession>A0A0V0UEK7</accession>
<evidence type="ECO:0000313" key="2">
    <source>
        <dbReference type="Proteomes" id="UP000055048"/>
    </source>
</evidence>
<keyword evidence="2" id="KW-1185">Reference proteome</keyword>
<dbReference type="OrthoDB" id="10421418at2759"/>
<dbReference type="AlphaFoldDB" id="A0A0V0UEK7"/>
<organism evidence="1 2">
    <name type="scientific">Trichinella murrelli</name>
    <dbReference type="NCBI Taxonomy" id="144512"/>
    <lineage>
        <taxon>Eukaryota</taxon>
        <taxon>Metazoa</taxon>
        <taxon>Ecdysozoa</taxon>
        <taxon>Nematoda</taxon>
        <taxon>Enoplea</taxon>
        <taxon>Dorylaimia</taxon>
        <taxon>Trichinellida</taxon>
        <taxon>Trichinellidae</taxon>
        <taxon>Trichinella</taxon>
    </lineage>
</organism>
<dbReference type="Proteomes" id="UP000055048">
    <property type="component" value="Unassembled WGS sequence"/>
</dbReference>
<evidence type="ECO:0000313" key="1">
    <source>
        <dbReference type="EMBL" id="KRX49791.1"/>
    </source>
</evidence>
<dbReference type="EMBL" id="JYDJ01000012">
    <property type="protein sequence ID" value="KRX49791.1"/>
    <property type="molecule type" value="Genomic_DNA"/>
</dbReference>
<reference evidence="1 2" key="1">
    <citation type="submission" date="2015-01" db="EMBL/GenBank/DDBJ databases">
        <title>Evolution of Trichinella species and genotypes.</title>
        <authorList>
            <person name="Korhonen P.K."/>
            <person name="Edoardo P."/>
            <person name="Giuseppe L.R."/>
            <person name="Gasser R.B."/>
        </authorList>
    </citation>
    <scope>NUCLEOTIDE SEQUENCE [LARGE SCALE GENOMIC DNA]</scope>
    <source>
        <strain evidence="1">ISS417</strain>
    </source>
</reference>
<gene>
    <name evidence="1" type="ORF">T05_3178</name>
</gene>
<protein>
    <submittedName>
        <fullName evidence="1">Uncharacterized protein</fullName>
    </submittedName>
</protein>
<name>A0A0V0UEK7_9BILA</name>
<sequence length="89" mass="10661">MLRIHGAVGDTVHRKSLSTFNLLRCCMLSAMIAENPPFHKCALRRREPIYLRFDIQLVILPKHFLRHKDVEFRFHGSFLKIIWKMFDDH</sequence>
<comment type="caution">
    <text evidence="1">The sequence shown here is derived from an EMBL/GenBank/DDBJ whole genome shotgun (WGS) entry which is preliminary data.</text>
</comment>
<proteinExistence type="predicted"/>